<feature type="domain" description="RNase T2-like C-terminal" evidence="17">
    <location>
        <begin position="286"/>
        <end position="398"/>
    </location>
</feature>
<dbReference type="EC" id="4.6.1.19" evidence="4"/>
<evidence type="ECO:0000256" key="10">
    <source>
        <dbReference type="ARBA" id="ARBA00022801"/>
    </source>
</evidence>
<dbReference type="InterPro" id="IPR057328">
    <property type="entry name" value="RNaseT2L_C"/>
</dbReference>
<dbReference type="InterPro" id="IPR033130">
    <property type="entry name" value="RNase_T2_His_AS_2"/>
</dbReference>
<keyword evidence="11" id="KW-1015">Disulfide bond</keyword>
<dbReference type="SUPFAM" id="SSF55895">
    <property type="entry name" value="Ribonuclease Rh-like"/>
    <property type="match status" value="1"/>
</dbReference>
<comment type="subcellular location">
    <subcellularLocation>
        <location evidence="2">Cytoplasm</location>
    </subcellularLocation>
    <subcellularLocation>
        <location evidence="1">Vacuole lumen</location>
    </subcellularLocation>
</comment>
<evidence type="ECO:0000313" key="19">
    <source>
        <dbReference type="Proteomes" id="UP001430848"/>
    </source>
</evidence>
<comment type="caution">
    <text evidence="18">The sequence shown here is derived from an EMBL/GenBank/DDBJ whole genome shotgun (WGS) entry which is preliminary data.</text>
</comment>
<evidence type="ECO:0000256" key="3">
    <source>
        <dbReference type="ARBA" id="ARBA00007469"/>
    </source>
</evidence>
<dbReference type="InterPro" id="IPR001568">
    <property type="entry name" value="RNase_T2-like"/>
</dbReference>
<evidence type="ECO:0000256" key="8">
    <source>
        <dbReference type="ARBA" id="ARBA00022729"/>
    </source>
</evidence>
<evidence type="ECO:0000256" key="6">
    <source>
        <dbReference type="ARBA" id="ARBA00022554"/>
    </source>
</evidence>
<keyword evidence="13" id="KW-0456">Lyase</keyword>
<evidence type="ECO:0000256" key="13">
    <source>
        <dbReference type="ARBA" id="ARBA00023239"/>
    </source>
</evidence>
<comment type="similarity">
    <text evidence="3 15">Belongs to the RNase T2 family.</text>
</comment>
<evidence type="ECO:0000256" key="4">
    <source>
        <dbReference type="ARBA" id="ARBA00012571"/>
    </source>
</evidence>
<evidence type="ECO:0000256" key="7">
    <source>
        <dbReference type="ARBA" id="ARBA00022722"/>
    </source>
</evidence>
<evidence type="ECO:0000256" key="11">
    <source>
        <dbReference type="ARBA" id="ARBA00023157"/>
    </source>
</evidence>
<evidence type="ECO:0000256" key="9">
    <source>
        <dbReference type="ARBA" id="ARBA00022759"/>
    </source>
</evidence>
<comment type="function">
    <text evidence="14">Rnase which modulates cell survival under stress conditions. Released from the vacuole to the cytoplasm during stress to promote tRNA and rRNA cleavage and to activate separately a downstream pathway that promotes cell death. Involved in cell size, vacuolar morphology and growth at high temperatures and high salt concentration.</text>
</comment>
<keyword evidence="19" id="KW-1185">Reference proteome</keyword>
<name>A0ABR1NVK4_DIAER</name>
<accession>A0ABR1NVK4</accession>
<dbReference type="Pfam" id="PF25488">
    <property type="entry name" value="RNaseT2L_C"/>
    <property type="match status" value="1"/>
</dbReference>
<evidence type="ECO:0000256" key="14">
    <source>
        <dbReference type="ARBA" id="ARBA00025494"/>
    </source>
</evidence>
<evidence type="ECO:0000259" key="17">
    <source>
        <dbReference type="Pfam" id="PF25488"/>
    </source>
</evidence>
<keyword evidence="6" id="KW-0926">Vacuole</keyword>
<keyword evidence="9" id="KW-0255">Endonuclease</keyword>
<dbReference type="CDD" id="cd01061">
    <property type="entry name" value="RNase_T2_euk"/>
    <property type="match status" value="1"/>
</dbReference>
<proteinExistence type="inferred from homology"/>
<evidence type="ECO:0000256" key="5">
    <source>
        <dbReference type="ARBA" id="ARBA00022490"/>
    </source>
</evidence>
<feature type="chain" id="PRO_5047324826" description="ribonuclease T2" evidence="16">
    <location>
        <begin position="21"/>
        <end position="400"/>
    </location>
</feature>
<evidence type="ECO:0000256" key="15">
    <source>
        <dbReference type="RuleBase" id="RU004328"/>
    </source>
</evidence>
<dbReference type="PANTHER" id="PTHR11240:SF22">
    <property type="entry name" value="RIBONUCLEASE T2"/>
    <property type="match status" value="1"/>
</dbReference>
<dbReference type="Gene3D" id="3.90.730.10">
    <property type="entry name" value="Ribonuclease T2-like"/>
    <property type="match status" value="1"/>
</dbReference>
<evidence type="ECO:0000256" key="16">
    <source>
        <dbReference type="SAM" id="SignalP"/>
    </source>
</evidence>
<gene>
    <name evidence="18" type="primary">RBT7_2</name>
    <name evidence="18" type="ORF">SLS63_010961</name>
</gene>
<dbReference type="Pfam" id="PF00445">
    <property type="entry name" value="Ribonuclease_T2"/>
    <property type="match status" value="1"/>
</dbReference>
<evidence type="ECO:0000256" key="1">
    <source>
        <dbReference type="ARBA" id="ARBA00004410"/>
    </source>
</evidence>
<keyword evidence="5" id="KW-0963">Cytoplasm</keyword>
<keyword evidence="7" id="KW-0540">Nuclease</keyword>
<dbReference type="InterPro" id="IPR036430">
    <property type="entry name" value="RNase_T2-like_sf"/>
</dbReference>
<evidence type="ECO:0000256" key="12">
    <source>
        <dbReference type="ARBA" id="ARBA00023180"/>
    </source>
</evidence>
<organism evidence="18 19">
    <name type="scientific">Diaporthe eres</name>
    <name type="common">Phomopsis oblonga</name>
    <dbReference type="NCBI Taxonomy" id="83184"/>
    <lineage>
        <taxon>Eukaryota</taxon>
        <taxon>Fungi</taxon>
        <taxon>Dikarya</taxon>
        <taxon>Ascomycota</taxon>
        <taxon>Pezizomycotina</taxon>
        <taxon>Sordariomycetes</taxon>
        <taxon>Sordariomycetidae</taxon>
        <taxon>Diaporthales</taxon>
        <taxon>Diaporthaceae</taxon>
        <taxon>Diaporthe</taxon>
        <taxon>Diaporthe eres species complex</taxon>
    </lineage>
</organism>
<keyword evidence="10" id="KW-0378">Hydrolase</keyword>
<feature type="signal peptide" evidence="16">
    <location>
        <begin position="1"/>
        <end position="20"/>
    </location>
</feature>
<dbReference type="Proteomes" id="UP001430848">
    <property type="component" value="Unassembled WGS sequence"/>
</dbReference>
<evidence type="ECO:0000313" key="18">
    <source>
        <dbReference type="EMBL" id="KAK7716758.1"/>
    </source>
</evidence>
<dbReference type="PANTHER" id="PTHR11240">
    <property type="entry name" value="RIBONUCLEASE T2"/>
    <property type="match status" value="1"/>
</dbReference>
<reference evidence="18 19" key="1">
    <citation type="submission" date="2024-02" db="EMBL/GenBank/DDBJ databases">
        <title>De novo assembly and annotation of 12 fungi associated with fruit tree decline syndrome in Ontario, Canada.</title>
        <authorList>
            <person name="Sulman M."/>
            <person name="Ellouze W."/>
            <person name="Ilyukhin E."/>
        </authorList>
    </citation>
    <scope>NUCLEOTIDE SEQUENCE [LARGE SCALE GENOMIC DNA]</scope>
    <source>
        <strain evidence="18 19">M169</strain>
    </source>
</reference>
<evidence type="ECO:0000256" key="2">
    <source>
        <dbReference type="ARBA" id="ARBA00004496"/>
    </source>
</evidence>
<dbReference type="EMBL" id="JAKNSF020000097">
    <property type="protein sequence ID" value="KAK7716758.1"/>
    <property type="molecule type" value="Genomic_DNA"/>
</dbReference>
<keyword evidence="8 16" id="KW-0732">Signal</keyword>
<keyword evidence="12" id="KW-0325">Glycoprotein</keyword>
<protein>
    <recommendedName>
        <fullName evidence="4">ribonuclease T2</fullName>
        <ecNumber evidence="4">4.6.1.19</ecNumber>
    </recommendedName>
</protein>
<dbReference type="InterPro" id="IPR033697">
    <property type="entry name" value="Ribonuclease_T2_eukaryotic"/>
</dbReference>
<sequence length="400" mass="41185">MAAAVLTVLATLAASPLVSADTGASIFNTRATCSGSVQSCSSGASSASTCCVNRPGGQFLQTQFWDTDPDNCDGTYEQSCDSSRAYTNLTELIQTYGSSSLLDFMNTYWLSDSESAEAFWEHEWSKHGTCISTLEPSCLSNYQTGEEAVTFFQTTVDLFKSLDTYTAQRANIDGQVLSKAGIVPSNSATYTSSQITKAISASFGQDPVILCSGSTLYQIYYGFVANGPLADGAFVPAAITGQSSNCPSTGVKYAIKSGAAATSTTKTATATGTSTSSAATATGTGVSGSGYWNAQYSGKADGCLISSGTWYVGGTCATYKTTATSTGFTMTSSKGNCGVVNGVISCGSGVTLSTFTAAGGLLAYNGQTQFYASAVPSGSTQASVYVASQSYSVTFQWQSV</sequence>
<dbReference type="PROSITE" id="PS00531">
    <property type="entry name" value="RNASE_T2_2"/>
    <property type="match status" value="1"/>
</dbReference>